<keyword evidence="4" id="KW-1185">Reference proteome</keyword>
<dbReference type="InterPro" id="IPR002656">
    <property type="entry name" value="Acyl_transf_3_dom"/>
</dbReference>
<keyword evidence="1" id="KW-1133">Transmembrane helix</keyword>
<reference evidence="3 4" key="1">
    <citation type="submission" date="2020-08" db="EMBL/GenBank/DDBJ databases">
        <authorList>
            <person name="Hejnol A."/>
        </authorList>
    </citation>
    <scope>NUCLEOTIDE SEQUENCE [LARGE SCALE GENOMIC DNA]</scope>
</reference>
<dbReference type="Proteomes" id="UP000549394">
    <property type="component" value="Unassembled WGS sequence"/>
</dbReference>
<dbReference type="Pfam" id="PF01757">
    <property type="entry name" value="Acyl_transf_3"/>
    <property type="match status" value="1"/>
</dbReference>
<name>A0A7I8WA51_9ANNE</name>
<evidence type="ECO:0000313" key="3">
    <source>
        <dbReference type="EMBL" id="CAD5125022.1"/>
    </source>
</evidence>
<feature type="transmembrane region" description="Helical" evidence="1">
    <location>
        <begin position="349"/>
        <end position="370"/>
    </location>
</feature>
<feature type="transmembrane region" description="Helical" evidence="1">
    <location>
        <begin position="494"/>
        <end position="514"/>
    </location>
</feature>
<sequence>MLGSYSQCITLKVPKDITFKSSYIRLDFQVISAILKEYFDKTTTINIVPSFGMCLPDTCSKWEIKEIFTKVYRWKSFPIKPSKVFSYNTIELDTKAWILLLALTSMIIVIAVATLLDILALNSPMKDDQSSESEFLLEEKKDKNSNILNKILEISTCFSFVRNLEKLSLAEPSKDISCIHGIRFFSMCWIILIHTRYDLTALFANPTYLKEWNIGFLSNISYSVVAVHSFFVLSGFLVTISTLKKLSDSSFKIVPYYIHRYWRITPTYAIIMATYIILYQFFVKGPMSVEENSFLEICNKGWWMNLLYINNINNISCMGWTWYLAADMQFYVLAPMLIYSLYRWKYFGIIFNLLTIIAACITSAIISYQYDFPSSNFFIKEKKLDLFTRLYYETPWTNIGSYVVGILTGWKFFTDGKLQLNKITIRIISTAAVLISLLIIFFPINTLNVKFTNAIFNSLHKPLWSICISWLILFCLTIQKGIVHDLLSLRMWIVPSRLTFVAYLVHPIIISAFVNSRENLIIMDSSLVIFFFLMFLTASFLLAFFITVTVEIPLRNVAKYTPLLKL</sequence>
<feature type="transmembrane region" description="Helical" evidence="1">
    <location>
        <begin position="425"/>
        <end position="443"/>
    </location>
</feature>
<dbReference type="AlphaFoldDB" id="A0A7I8WA51"/>
<keyword evidence="1" id="KW-0472">Membrane</keyword>
<organism evidence="3 4">
    <name type="scientific">Dimorphilus gyrociliatus</name>
    <dbReference type="NCBI Taxonomy" id="2664684"/>
    <lineage>
        <taxon>Eukaryota</taxon>
        <taxon>Metazoa</taxon>
        <taxon>Spiralia</taxon>
        <taxon>Lophotrochozoa</taxon>
        <taxon>Annelida</taxon>
        <taxon>Polychaeta</taxon>
        <taxon>Polychaeta incertae sedis</taxon>
        <taxon>Dinophilidae</taxon>
        <taxon>Dimorphilus</taxon>
    </lineage>
</organism>
<dbReference type="PANTHER" id="PTHR11161">
    <property type="entry name" value="O-ACYLTRANSFERASE"/>
    <property type="match status" value="1"/>
</dbReference>
<accession>A0A7I8WA51</accession>
<evidence type="ECO:0000256" key="1">
    <source>
        <dbReference type="SAM" id="Phobius"/>
    </source>
</evidence>
<dbReference type="EMBL" id="CAJFCJ010000024">
    <property type="protein sequence ID" value="CAD5125022.1"/>
    <property type="molecule type" value="Genomic_DNA"/>
</dbReference>
<dbReference type="InterPro" id="IPR052728">
    <property type="entry name" value="O2_lipid_transport_reg"/>
</dbReference>
<feature type="transmembrane region" description="Helical" evidence="1">
    <location>
        <begin position="214"/>
        <end position="240"/>
    </location>
</feature>
<evidence type="ECO:0000259" key="2">
    <source>
        <dbReference type="Pfam" id="PF01757"/>
    </source>
</evidence>
<keyword evidence="1" id="KW-0812">Transmembrane</keyword>
<evidence type="ECO:0000313" key="4">
    <source>
        <dbReference type="Proteomes" id="UP000549394"/>
    </source>
</evidence>
<gene>
    <name evidence="3" type="ORF">DGYR_LOCUS12475</name>
</gene>
<feature type="transmembrane region" description="Helical" evidence="1">
    <location>
        <begin position="261"/>
        <end position="282"/>
    </location>
</feature>
<comment type="caution">
    <text evidence="3">The sequence shown here is derived from an EMBL/GenBank/DDBJ whole genome shotgun (WGS) entry which is preliminary data.</text>
</comment>
<dbReference type="OrthoDB" id="207378at2759"/>
<dbReference type="PANTHER" id="PTHR11161:SF0">
    <property type="entry name" value="O-ACYLTRANSFERASE LIKE PROTEIN"/>
    <property type="match status" value="1"/>
</dbReference>
<feature type="transmembrane region" description="Helical" evidence="1">
    <location>
        <begin position="463"/>
        <end position="482"/>
    </location>
</feature>
<feature type="domain" description="Acyltransferase 3" evidence="2">
    <location>
        <begin position="178"/>
        <end position="543"/>
    </location>
</feature>
<proteinExistence type="predicted"/>
<protein>
    <submittedName>
        <fullName evidence="3">DgyrCDS13260</fullName>
    </submittedName>
</protein>
<feature type="transmembrane region" description="Helical" evidence="1">
    <location>
        <begin position="390"/>
        <end position="413"/>
    </location>
</feature>
<feature type="transmembrane region" description="Helical" evidence="1">
    <location>
        <begin position="96"/>
        <end position="121"/>
    </location>
</feature>
<dbReference type="GO" id="GO:0016747">
    <property type="term" value="F:acyltransferase activity, transferring groups other than amino-acyl groups"/>
    <property type="evidence" value="ECO:0007669"/>
    <property type="project" value="InterPro"/>
</dbReference>
<feature type="transmembrane region" description="Helical" evidence="1">
    <location>
        <begin position="526"/>
        <end position="550"/>
    </location>
</feature>